<evidence type="ECO:0000256" key="1">
    <source>
        <dbReference type="SAM" id="MobiDB-lite"/>
    </source>
</evidence>
<evidence type="ECO:0000313" key="3">
    <source>
        <dbReference type="Proteomes" id="UP001596156"/>
    </source>
</evidence>
<gene>
    <name evidence="2" type="ORF">ACFPN6_21615</name>
</gene>
<dbReference type="RefSeq" id="WP_309062754.1">
    <property type="nucleotide sequence ID" value="NZ_BAAASS010000001.1"/>
</dbReference>
<feature type="region of interest" description="Disordered" evidence="1">
    <location>
        <begin position="1"/>
        <end position="35"/>
    </location>
</feature>
<comment type="caution">
    <text evidence="2">The sequence shown here is derived from an EMBL/GenBank/DDBJ whole genome shotgun (WGS) entry which is preliminary data.</text>
</comment>
<dbReference type="Proteomes" id="UP001596156">
    <property type="component" value="Unassembled WGS sequence"/>
</dbReference>
<accession>A0ABW0DBU6</accession>
<dbReference type="EMBL" id="JBHSKL010000027">
    <property type="protein sequence ID" value="MFC5227152.1"/>
    <property type="molecule type" value="Genomic_DNA"/>
</dbReference>
<evidence type="ECO:0000313" key="2">
    <source>
        <dbReference type="EMBL" id="MFC5227152.1"/>
    </source>
</evidence>
<organism evidence="2 3">
    <name type="scientific">Streptomyces fimbriatus</name>
    <dbReference type="NCBI Taxonomy" id="68197"/>
    <lineage>
        <taxon>Bacteria</taxon>
        <taxon>Bacillati</taxon>
        <taxon>Actinomycetota</taxon>
        <taxon>Actinomycetes</taxon>
        <taxon>Kitasatosporales</taxon>
        <taxon>Streptomycetaceae</taxon>
        <taxon>Streptomyces</taxon>
    </lineage>
</organism>
<sequence length="54" mass="6279">MRRTRIEKPRRPARARRYADEASAPAESLDPRDPDIVRAKRLRLLQGRDNPGRA</sequence>
<feature type="compositionally biased region" description="Basic and acidic residues" evidence="1">
    <location>
        <begin position="1"/>
        <end position="10"/>
    </location>
</feature>
<protein>
    <submittedName>
        <fullName evidence="2">Uncharacterized protein</fullName>
    </submittedName>
</protein>
<proteinExistence type="predicted"/>
<name>A0ABW0DBU6_STRFI</name>
<keyword evidence="3" id="KW-1185">Reference proteome</keyword>
<reference evidence="3" key="1">
    <citation type="journal article" date="2019" name="Int. J. Syst. Evol. Microbiol.">
        <title>The Global Catalogue of Microorganisms (GCM) 10K type strain sequencing project: providing services to taxonomists for standard genome sequencing and annotation.</title>
        <authorList>
            <consortium name="The Broad Institute Genomics Platform"/>
            <consortium name="The Broad Institute Genome Sequencing Center for Infectious Disease"/>
            <person name="Wu L."/>
            <person name="Ma J."/>
        </authorList>
    </citation>
    <scope>NUCLEOTIDE SEQUENCE [LARGE SCALE GENOMIC DNA]</scope>
    <source>
        <strain evidence="3">CCM 8479</strain>
    </source>
</reference>